<dbReference type="NCBIfam" id="TIGR02937">
    <property type="entry name" value="sigma70-ECF"/>
    <property type="match status" value="1"/>
</dbReference>
<keyword evidence="2 6" id="KW-0805">Transcription regulation</keyword>
<dbReference type="InterPro" id="IPR007627">
    <property type="entry name" value="RNA_pol_sigma70_r2"/>
</dbReference>
<dbReference type="SUPFAM" id="SSF88946">
    <property type="entry name" value="Sigma2 domain of RNA polymerase sigma factors"/>
    <property type="match status" value="1"/>
</dbReference>
<dbReference type="InterPro" id="IPR013325">
    <property type="entry name" value="RNA_pol_sigma_r2"/>
</dbReference>
<keyword evidence="4 6" id="KW-0238">DNA-binding</keyword>
<gene>
    <name evidence="9" type="ORF">M23134_03060</name>
</gene>
<dbReference type="InterPro" id="IPR014284">
    <property type="entry name" value="RNA_pol_sigma-70_dom"/>
</dbReference>
<dbReference type="InterPro" id="IPR013249">
    <property type="entry name" value="RNA_pol_sigma70_r4_t2"/>
</dbReference>
<sequence>MDIIQIRQQLETYHQESFAWALRCCNGNREEAEDLLQSSYLKILEEKAKYRQQKAQFKTWLFTIIRNTAIDFYRKKSPHLIQLNDALSGHIDLFTHQVDASPQDQETQLIFQTMLKQLSAQQQQILHLVFYQDLSIEEAAKVMGITTGTARTHYERGKKQ</sequence>
<dbReference type="Pfam" id="PF08281">
    <property type="entry name" value="Sigma70_r4_2"/>
    <property type="match status" value="1"/>
</dbReference>
<evidence type="ECO:0000256" key="5">
    <source>
        <dbReference type="ARBA" id="ARBA00023163"/>
    </source>
</evidence>
<reference evidence="9 10" key="1">
    <citation type="submission" date="2007-01" db="EMBL/GenBank/DDBJ databases">
        <authorList>
            <person name="Haygood M."/>
            <person name="Podell S."/>
            <person name="Anderson C."/>
            <person name="Hopkinson B."/>
            <person name="Roe K."/>
            <person name="Barbeau K."/>
            <person name="Gaasterland T."/>
            <person name="Ferriera S."/>
            <person name="Johnson J."/>
            <person name="Kravitz S."/>
            <person name="Beeson K."/>
            <person name="Sutton G."/>
            <person name="Rogers Y.-H."/>
            <person name="Friedman R."/>
            <person name="Frazier M."/>
            <person name="Venter J.C."/>
        </authorList>
    </citation>
    <scope>NUCLEOTIDE SEQUENCE [LARGE SCALE GENOMIC DNA]</scope>
    <source>
        <strain evidence="9 10">ATCC 23134</strain>
    </source>
</reference>
<proteinExistence type="inferred from homology"/>
<dbReference type="InterPro" id="IPR036388">
    <property type="entry name" value="WH-like_DNA-bd_sf"/>
</dbReference>
<keyword evidence="9" id="KW-0240">DNA-directed RNA polymerase</keyword>
<evidence type="ECO:0000256" key="6">
    <source>
        <dbReference type="RuleBase" id="RU000716"/>
    </source>
</evidence>
<organism evidence="9 10">
    <name type="scientific">Microscilla marina ATCC 23134</name>
    <dbReference type="NCBI Taxonomy" id="313606"/>
    <lineage>
        <taxon>Bacteria</taxon>
        <taxon>Pseudomonadati</taxon>
        <taxon>Bacteroidota</taxon>
        <taxon>Cytophagia</taxon>
        <taxon>Cytophagales</taxon>
        <taxon>Microscillaceae</taxon>
        <taxon>Microscilla</taxon>
    </lineage>
</organism>
<dbReference type="RefSeq" id="WP_002705111.1">
    <property type="nucleotide sequence ID" value="NZ_AAWS01000074.1"/>
</dbReference>
<dbReference type="Gene3D" id="1.10.1740.10">
    <property type="match status" value="1"/>
</dbReference>
<dbReference type="Pfam" id="PF04542">
    <property type="entry name" value="Sigma70_r2"/>
    <property type="match status" value="1"/>
</dbReference>
<name>A1ZZA5_MICM2</name>
<dbReference type="GO" id="GO:0003677">
    <property type="term" value="F:DNA binding"/>
    <property type="evidence" value="ECO:0007669"/>
    <property type="project" value="UniProtKB-KW"/>
</dbReference>
<feature type="domain" description="RNA polymerase sigma-70 region 2" evidence="7">
    <location>
        <begin position="11"/>
        <end position="77"/>
    </location>
</feature>
<evidence type="ECO:0000256" key="2">
    <source>
        <dbReference type="ARBA" id="ARBA00023015"/>
    </source>
</evidence>
<dbReference type="AlphaFoldDB" id="A1ZZA5"/>
<keyword evidence="10" id="KW-1185">Reference proteome</keyword>
<comment type="caution">
    <text evidence="9">The sequence shown here is derived from an EMBL/GenBank/DDBJ whole genome shotgun (WGS) entry which is preliminary data.</text>
</comment>
<dbReference type="EMBL" id="AAWS01000074">
    <property type="protein sequence ID" value="EAY24306.1"/>
    <property type="molecule type" value="Genomic_DNA"/>
</dbReference>
<feature type="domain" description="RNA polymerase sigma factor 70 region 4 type 2" evidence="8">
    <location>
        <begin position="110"/>
        <end position="160"/>
    </location>
</feature>
<comment type="similarity">
    <text evidence="1 6">Belongs to the sigma-70 factor family. ECF subfamily.</text>
</comment>
<dbReference type="PROSITE" id="PS01063">
    <property type="entry name" value="SIGMA70_ECF"/>
    <property type="match status" value="1"/>
</dbReference>
<evidence type="ECO:0000256" key="4">
    <source>
        <dbReference type="ARBA" id="ARBA00023125"/>
    </source>
</evidence>
<keyword evidence="3 6" id="KW-0731">Sigma factor</keyword>
<dbReference type="GO" id="GO:0000428">
    <property type="term" value="C:DNA-directed RNA polymerase complex"/>
    <property type="evidence" value="ECO:0007669"/>
    <property type="project" value="UniProtKB-KW"/>
</dbReference>
<evidence type="ECO:0000313" key="9">
    <source>
        <dbReference type="EMBL" id="EAY24306.1"/>
    </source>
</evidence>
<evidence type="ECO:0000259" key="7">
    <source>
        <dbReference type="Pfam" id="PF04542"/>
    </source>
</evidence>
<keyword evidence="5 6" id="KW-0804">Transcription</keyword>
<dbReference type="OrthoDB" id="9795666at2"/>
<dbReference type="eggNOG" id="COG1595">
    <property type="taxonomic scope" value="Bacteria"/>
</dbReference>
<dbReference type="InterPro" id="IPR000838">
    <property type="entry name" value="RNA_pol_sigma70_ECF_CS"/>
</dbReference>
<evidence type="ECO:0000259" key="8">
    <source>
        <dbReference type="Pfam" id="PF08281"/>
    </source>
</evidence>
<dbReference type="CDD" id="cd06171">
    <property type="entry name" value="Sigma70_r4"/>
    <property type="match status" value="1"/>
</dbReference>
<dbReference type="Proteomes" id="UP000004095">
    <property type="component" value="Unassembled WGS sequence"/>
</dbReference>
<dbReference type="InterPro" id="IPR039425">
    <property type="entry name" value="RNA_pol_sigma-70-like"/>
</dbReference>
<evidence type="ECO:0000256" key="3">
    <source>
        <dbReference type="ARBA" id="ARBA00023082"/>
    </source>
</evidence>
<dbReference type="PANTHER" id="PTHR43133:SF8">
    <property type="entry name" value="RNA POLYMERASE SIGMA FACTOR HI_1459-RELATED"/>
    <property type="match status" value="1"/>
</dbReference>
<dbReference type="GO" id="GO:0006352">
    <property type="term" value="P:DNA-templated transcription initiation"/>
    <property type="evidence" value="ECO:0007669"/>
    <property type="project" value="InterPro"/>
</dbReference>
<protein>
    <recommendedName>
        <fullName evidence="6">RNA polymerase sigma factor</fullName>
    </recommendedName>
</protein>
<evidence type="ECO:0000256" key="1">
    <source>
        <dbReference type="ARBA" id="ARBA00010641"/>
    </source>
</evidence>
<dbReference type="GO" id="GO:0016987">
    <property type="term" value="F:sigma factor activity"/>
    <property type="evidence" value="ECO:0007669"/>
    <property type="project" value="UniProtKB-KW"/>
</dbReference>
<dbReference type="InterPro" id="IPR013324">
    <property type="entry name" value="RNA_pol_sigma_r3/r4-like"/>
</dbReference>
<dbReference type="Gene3D" id="1.10.10.10">
    <property type="entry name" value="Winged helix-like DNA-binding domain superfamily/Winged helix DNA-binding domain"/>
    <property type="match status" value="1"/>
</dbReference>
<dbReference type="SUPFAM" id="SSF88659">
    <property type="entry name" value="Sigma3 and sigma4 domains of RNA polymerase sigma factors"/>
    <property type="match status" value="1"/>
</dbReference>
<accession>A1ZZA5</accession>
<evidence type="ECO:0000313" key="10">
    <source>
        <dbReference type="Proteomes" id="UP000004095"/>
    </source>
</evidence>
<dbReference type="PANTHER" id="PTHR43133">
    <property type="entry name" value="RNA POLYMERASE ECF-TYPE SIGMA FACTO"/>
    <property type="match status" value="1"/>
</dbReference>